<dbReference type="Proteomes" id="UP000281549">
    <property type="component" value="Unassembled WGS sequence"/>
</dbReference>
<evidence type="ECO:0000313" key="2">
    <source>
        <dbReference type="Proteomes" id="UP000281549"/>
    </source>
</evidence>
<dbReference type="AlphaFoldDB" id="A0A4P9YA12"/>
<name>A0A4P9YA12_ROZAC</name>
<feature type="non-terminal residue" evidence="1">
    <location>
        <position position="1"/>
    </location>
</feature>
<accession>A0A4P9YA12</accession>
<proteinExistence type="predicted"/>
<dbReference type="EMBL" id="ML007074">
    <property type="protein sequence ID" value="RKP16053.1"/>
    <property type="molecule type" value="Genomic_DNA"/>
</dbReference>
<feature type="non-terminal residue" evidence="1">
    <location>
        <position position="427"/>
    </location>
</feature>
<gene>
    <name evidence="1" type="ORF">ROZALSC1DRAFT_25722</name>
</gene>
<evidence type="ECO:0000313" key="1">
    <source>
        <dbReference type="EMBL" id="RKP16053.1"/>
    </source>
</evidence>
<organism evidence="1 2">
    <name type="scientific">Rozella allomycis (strain CSF55)</name>
    <dbReference type="NCBI Taxonomy" id="988480"/>
    <lineage>
        <taxon>Eukaryota</taxon>
        <taxon>Fungi</taxon>
        <taxon>Fungi incertae sedis</taxon>
        <taxon>Cryptomycota</taxon>
        <taxon>Cryptomycota incertae sedis</taxon>
        <taxon>Rozella</taxon>
    </lineage>
</organism>
<reference evidence="2" key="1">
    <citation type="journal article" date="2018" name="Nat. Microbiol.">
        <title>Leveraging single-cell genomics to expand the fungal tree of life.</title>
        <authorList>
            <person name="Ahrendt S.R."/>
            <person name="Quandt C.A."/>
            <person name="Ciobanu D."/>
            <person name="Clum A."/>
            <person name="Salamov A."/>
            <person name="Andreopoulos B."/>
            <person name="Cheng J.F."/>
            <person name="Woyke T."/>
            <person name="Pelin A."/>
            <person name="Henrissat B."/>
            <person name="Reynolds N.K."/>
            <person name="Benny G.L."/>
            <person name="Smith M.E."/>
            <person name="James T.Y."/>
            <person name="Grigoriev I.V."/>
        </authorList>
    </citation>
    <scope>NUCLEOTIDE SEQUENCE [LARGE SCALE GENOMIC DNA]</scope>
    <source>
        <strain evidence="2">CSF55</strain>
    </source>
</reference>
<sequence>KYYWEAGNISAKVDSAFVGSEFNSRVSKENLQNKSASDNNENKATYAVLNAESDQLSISMDSLQDKTWNSKRTFQAGTSNSAGLLSNEFEQKMNKEDCFRPNSALFEVSRTGIENALDDQDQINEFFEFKSYQKPRVGTIENVKCLRDVKCNSAPDEVFKTEGFFNKFQSFSIGTGLGAQFQGNKKSEFESEICHGGSSRMPDDRLIFKNSRTVNVDKLLESNPVSTNPSHQSINPKCSNDFFLNISHDLASNGDCTATSSRINDPQNSKEGEHSNFLSFSSNKNLLSENSKMSNIANDAESKCLQDASIQSINSLSNINLGAQIKLQFDSLSNLSIQNHTQSGVSINPSISINHNNILRDEGGENIENSIEKVLSEPDSEEWNRILEEQHQFDNVNNETNIEGDVNESVFNIDELTILANIKSMAL</sequence>
<protein>
    <submittedName>
        <fullName evidence="1">Uncharacterized protein</fullName>
    </submittedName>
</protein>